<evidence type="ECO:0000256" key="7">
    <source>
        <dbReference type="ARBA" id="ARBA00022840"/>
    </source>
</evidence>
<name>A0ABM6RW28_9FIRM</name>
<dbReference type="SUPFAM" id="SSF51246">
    <property type="entry name" value="Rudiment single hybrid motif"/>
    <property type="match status" value="1"/>
</dbReference>
<evidence type="ECO:0000256" key="2">
    <source>
        <dbReference type="ARBA" id="ARBA00005174"/>
    </source>
</evidence>
<dbReference type="InterPro" id="IPR000115">
    <property type="entry name" value="PRibGlycinamide_synth"/>
</dbReference>
<evidence type="ECO:0000256" key="10">
    <source>
        <dbReference type="ARBA" id="ARBA00042864"/>
    </source>
</evidence>
<dbReference type="InterPro" id="IPR020560">
    <property type="entry name" value="PRibGlycinamide_synth_C-dom"/>
</dbReference>
<dbReference type="Pfam" id="PF02844">
    <property type="entry name" value="GARS_N"/>
    <property type="match status" value="1"/>
</dbReference>
<dbReference type="SUPFAM" id="SSF52440">
    <property type="entry name" value="PreATP-grasp domain"/>
    <property type="match status" value="1"/>
</dbReference>
<dbReference type="Pfam" id="PF01071">
    <property type="entry name" value="GARS_A"/>
    <property type="match status" value="1"/>
</dbReference>
<organism evidence="14 15">
    <name type="scientific">Sulfobacillus thermotolerans</name>
    <dbReference type="NCBI Taxonomy" id="338644"/>
    <lineage>
        <taxon>Bacteria</taxon>
        <taxon>Bacillati</taxon>
        <taxon>Bacillota</taxon>
        <taxon>Clostridia</taxon>
        <taxon>Eubacteriales</taxon>
        <taxon>Clostridiales Family XVII. Incertae Sedis</taxon>
        <taxon>Sulfobacillus</taxon>
    </lineage>
</organism>
<sequence>MQGIVVIGSGAREHAILWGLAQQVPQVPLYAAPGNPGMEQWASCLGLDTVADIVQWASQQSGPLLVIIGPEGPLAEGLSDHLRAQGHVVVGPSKEAARLESSKAFAKEFMDRHHIPTARWTLFHDPSALAAYTAQYAEWPLVLKQSRLAQGKGVVVAADETVAKKAIAEWSEDPTVYDDGVIAEACLVGREVSVHILTNGQDYVWMPLAQDYKRLSEDPQSPNTGGMGAYAPVTWLTDADRKAIQTAVLDPLMQAIQKDHLLYRGVLYVGIMMTAQGPMVLEFNVRMGDPETEVIIPILDVDWIQWWWELGQGHLHAQTLPEPARAAVAVVLASDGYPKTPRRGQPLAITPTEEAIVFQAATRRDPKGQLQANGGRVLTVVGLGASISEARRHSYQQVTAIDFPFSCMRHDIALEALE</sequence>
<dbReference type="InterPro" id="IPR013815">
    <property type="entry name" value="ATP_grasp_subdomain_1"/>
</dbReference>
<dbReference type="Proteomes" id="UP000325292">
    <property type="component" value="Chromosome"/>
</dbReference>
<dbReference type="EC" id="6.3.4.13" evidence="3 11"/>
<dbReference type="InterPro" id="IPR011761">
    <property type="entry name" value="ATP-grasp"/>
</dbReference>
<dbReference type="PANTHER" id="PTHR43472:SF1">
    <property type="entry name" value="PHOSPHORIBOSYLAMINE--GLYCINE LIGASE, CHLOROPLASTIC"/>
    <property type="match status" value="1"/>
</dbReference>
<keyword evidence="5 12" id="KW-0547">Nucleotide-binding</keyword>
<feature type="domain" description="ATP-grasp" evidence="13">
    <location>
        <begin position="107"/>
        <end position="312"/>
    </location>
</feature>
<evidence type="ECO:0000256" key="12">
    <source>
        <dbReference type="PROSITE-ProRule" id="PRU00409"/>
    </source>
</evidence>
<dbReference type="Gene3D" id="3.90.600.10">
    <property type="entry name" value="Phosphoribosylglycinamide synthetase, C-terminal domain"/>
    <property type="match status" value="1"/>
</dbReference>
<evidence type="ECO:0000256" key="6">
    <source>
        <dbReference type="ARBA" id="ARBA00022755"/>
    </source>
</evidence>
<keyword evidence="6 11" id="KW-0658">Purine biosynthesis</keyword>
<comment type="catalytic activity">
    <reaction evidence="11">
        <text>5-phospho-beta-D-ribosylamine + glycine + ATP = N(1)-(5-phospho-beta-D-ribosyl)glycinamide + ADP + phosphate + H(+)</text>
        <dbReference type="Rhea" id="RHEA:17453"/>
        <dbReference type="ChEBI" id="CHEBI:15378"/>
        <dbReference type="ChEBI" id="CHEBI:30616"/>
        <dbReference type="ChEBI" id="CHEBI:43474"/>
        <dbReference type="ChEBI" id="CHEBI:57305"/>
        <dbReference type="ChEBI" id="CHEBI:58681"/>
        <dbReference type="ChEBI" id="CHEBI:143788"/>
        <dbReference type="ChEBI" id="CHEBI:456216"/>
        <dbReference type="EC" id="6.3.4.13"/>
    </reaction>
</comment>
<dbReference type="EMBL" id="CP019454">
    <property type="protein sequence ID" value="AUW95492.1"/>
    <property type="molecule type" value="Genomic_DNA"/>
</dbReference>
<accession>A0ABM6RW28</accession>
<evidence type="ECO:0000256" key="3">
    <source>
        <dbReference type="ARBA" id="ARBA00013255"/>
    </source>
</evidence>
<dbReference type="InterPro" id="IPR016185">
    <property type="entry name" value="PreATP-grasp_dom_sf"/>
</dbReference>
<gene>
    <name evidence="11" type="primary">purD</name>
    <name evidence="14" type="ORF">BXT84_08700</name>
</gene>
<keyword evidence="7 12" id="KW-0067">ATP-binding</keyword>
<evidence type="ECO:0000256" key="9">
    <source>
        <dbReference type="ARBA" id="ARBA00042242"/>
    </source>
</evidence>
<dbReference type="NCBIfam" id="TIGR00877">
    <property type="entry name" value="purD"/>
    <property type="match status" value="1"/>
</dbReference>
<dbReference type="SMART" id="SM01210">
    <property type="entry name" value="GARS_C"/>
    <property type="match status" value="1"/>
</dbReference>
<evidence type="ECO:0000256" key="11">
    <source>
        <dbReference type="HAMAP-Rule" id="MF_00138"/>
    </source>
</evidence>
<dbReference type="GO" id="GO:0016874">
    <property type="term" value="F:ligase activity"/>
    <property type="evidence" value="ECO:0007669"/>
    <property type="project" value="UniProtKB-KW"/>
</dbReference>
<dbReference type="Gene3D" id="3.40.50.20">
    <property type="match status" value="1"/>
</dbReference>
<evidence type="ECO:0000256" key="8">
    <source>
        <dbReference type="ARBA" id="ARBA00038345"/>
    </source>
</evidence>
<comment type="cofactor">
    <cofactor evidence="1">
        <name>Mn(2+)</name>
        <dbReference type="ChEBI" id="CHEBI:29035"/>
    </cofactor>
</comment>
<dbReference type="InterPro" id="IPR020562">
    <property type="entry name" value="PRibGlycinamide_synth_N"/>
</dbReference>
<dbReference type="HAMAP" id="MF_00138">
    <property type="entry name" value="GARS"/>
    <property type="match status" value="1"/>
</dbReference>
<keyword evidence="4 11" id="KW-0436">Ligase</keyword>
<comment type="similarity">
    <text evidence="8 11">Belongs to the GARS family.</text>
</comment>
<dbReference type="SUPFAM" id="SSF56059">
    <property type="entry name" value="Glutathione synthetase ATP-binding domain-like"/>
    <property type="match status" value="1"/>
</dbReference>
<keyword evidence="15" id="KW-1185">Reference proteome</keyword>
<dbReference type="InterPro" id="IPR020561">
    <property type="entry name" value="PRibGlycinamid_synth_ATP-grasp"/>
</dbReference>
<comment type="pathway">
    <text evidence="2 11">Purine metabolism; IMP biosynthesis via de novo pathway; N(1)-(5-phospho-D-ribosyl)glycinamide from 5-phospho-alpha-D-ribose 1-diphosphate: step 2/2.</text>
</comment>
<evidence type="ECO:0000313" key="15">
    <source>
        <dbReference type="Proteomes" id="UP000325292"/>
    </source>
</evidence>
<evidence type="ECO:0000259" key="13">
    <source>
        <dbReference type="PROSITE" id="PS50975"/>
    </source>
</evidence>
<dbReference type="SMART" id="SM01209">
    <property type="entry name" value="GARS_A"/>
    <property type="match status" value="1"/>
</dbReference>
<evidence type="ECO:0000256" key="5">
    <source>
        <dbReference type="ARBA" id="ARBA00022741"/>
    </source>
</evidence>
<reference evidence="14 15" key="1">
    <citation type="journal article" date="2019" name="Sci. Rep.">
        <title>Sulfobacillus thermotolerans: new insights into resistance and metabolic capacities of acidophilic chemolithotrophs.</title>
        <authorList>
            <person name="Panyushkina A.E."/>
            <person name="Babenko V.V."/>
            <person name="Nikitina A.S."/>
            <person name="Selezneva O.V."/>
            <person name="Tsaplina I.A."/>
            <person name="Letarova M.A."/>
            <person name="Kostryukova E.S."/>
            <person name="Letarov A.V."/>
        </authorList>
    </citation>
    <scope>NUCLEOTIDE SEQUENCE [LARGE SCALE GENOMIC DNA]</scope>
    <source>
        <strain evidence="14 15">Kr1</strain>
    </source>
</reference>
<dbReference type="InterPro" id="IPR037123">
    <property type="entry name" value="PRibGlycinamide_synth_C_sf"/>
</dbReference>
<dbReference type="PROSITE" id="PS50975">
    <property type="entry name" value="ATP_GRASP"/>
    <property type="match status" value="1"/>
</dbReference>
<evidence type="ECO:0000313" key="14">
    <source>
        <dbReference type="EMBL" id="AUW95492.1"/>
    </source>
</evidence>
<dbReference type="InterPro" id="IPR011054">
    <property type="entry name" value="Rudment_hybrid_motif"/>
</dbReference>
<dbReference type="PANTHER" id="PTHR43472">
    <property type="entry name" value="PHOSPHORIBOSYLAMINE--GLYCINE LIGASE"/>
    <property type="match status" value="1"/>
</dbReference>
<evidence type="ECO:0000256" key="4">
    <source>
        <dbReference type="ARBA" id="ARBA00022598"/>
    </source>
</evidence>
<proteinExistence type="inferred from homology"/>
<protein>
    <recommendedName>
        <fullName evidence="3 11">Phosphoribosylamine--glycine ligase</fullName>
        <ecNumber evidence="3 11">6.3.4.13</ecNumber>
    </recommendedName>
    <alternativeName>
        <fullName evidence="11">GARS</fullName>
    </alternativeName>
    <alternativeName>
        <fullName evidence="9 11">Glycinamide ribonucleotide synthetase</fullName>
    </alternativeName>
    <alternativeName>
        <fullName evidence="10 11">Phosphoribosylglycinamide synthetase</fullName>
    </alternativeName>
</protein>
<dbReference type="Gene3D" id="3.30.1490.20">
    <property type="entry name" value="ATP-grasp fold, A domain"/>
    <property type="match status" value="1"/>
</dbReference>
<dbReference type="Gene3D" id="3.30.470.20">
    <property type="entry name" value="ATP-grasp fold, B domain"/>
    <property type="match status" value="1"/>
</dbReference>
<dbReference type="Pfam" id="PF02843">
    <property type="entry name" value="GARS_C"/>
    <property type="match status" value="1"/>
</dbReference>
<evidence type="ECO:0000256" key="1">
    <source>
        <dbReference type="ARBA" id="ARBA00001936"/>
    </source>
</evidence>